<dbReference type="NCBIfam" id="NF033819">
    <property type="entry name" value="IS66_TnpB"/>
    <property type="match status" value="1"/>
</dbReference>
<dbReference type="STRING" id="376733.SAMN04487972_10418"/>
<reference evidence="2 4" key="3">
    <citation type="submission" date="2016-10" db="EMBL/GenBank/DDBJ databases">
        <authorList>
            <person name="de Groot N.N."/>
        </authorList>
    </citation>
    <scope>NUCLEOTIDE SEQUENCE [LARGE SCALE GENOMIC DNA]</scope>
    <source>
        <strain evidence="2 4">CGMCC 1.6117</strain>
    </source>
</reference>
<keyword evidence="3" id="KW-1185">Reference proteome</keyword>
<dbReference type="eggNOG" id="COG3436">
    <property type="taxonomic scope" value="Bacteria"/>
</dbReference>
<name>A0A099F822_9RHOB</name>
<reference evidence="1 3" key="2">
    <citation type="submission" date="2014-10" db="EMBL/GenBank/DDBJ databases">
        <title>Paracoccus sanguinis sp. nov., isolated from clinical specimens of New York State patients.</title>
        <authorList>
            <person name="Mingle L.A."/>
            <person name="Cole J.A."/>
            <person name="Lapierre P."/>
            <person name="Musser K.A."/>
        </authorList>
    </citation>
    <scope>NUCLEOTIDE SEQUENCE [LARGE SCALE GENOMIC DNA]</scope>
    <source>
        <strain evidence="1 3">JCM 14014</strain>
    </source>
</reference>
<dbReference type="PANTHER" id="PTHR36455:SF1">
    <property type="entry name" value="BLR8292 PROTEIN"/>
    <property type="match status" value="1"/>
</dbReference>
<dbReference type="PANTHER" id="PTHR36455">
    <property type="match status" value="1"/>
</dbReference>
<accession>A0A099F822</accession>
<dbReference type="EMBL" id="JRKN01000003">
    <property type="protein sequence ID" value="KGJ06267.1"/>
    <property type="molecule type" value="Genomic_DNA"/>
</dbReference>
<dbReference type="InterPro" id="IPR008878">
    <property type="entry name" value="Transposase_IS66_Orf2"/>
</dbReference>
<gene>
    <name evidence="1" type="ORF">IT41_03665</name>
    <name evidence="2" type="ORF">SAMN04487972_10418</name>
</gene>
<dbReference type="Proteomes" id="UP000182312">
    <property type="component" value="Unassembled WGS sequence"/>
</dbReference>
<dbReference type="OrthoDB" id="9801450at2"/>
<organism evidence="1 3">
    <name type="scientific">Paracoccus halophilus</name>
    <dbReference type="NCBI Taxonomy" id="376733"/>
    <lineage>
        <taxon>Bacteria</taxon>
        <taxon>Pseudomonadati</taxon>
        <taxon>Pseudomonadota</taxon>
        <taxon>Alphaproteobacteria</taxon>
        <taxon>Rhodobacterales</taxon>
        <taxon>Paracoccaceae</taxon>
        <taxon>Paracoccus</taxon>
    </lineage>
</organism>
<dbReference type="RefSeq" id="WP_036738794.1">
    <property type="nucleotide sequence ID" value="NZ_FOJO01000004.1"/>
</dbReference>
<evidence type="ECO:0000313" key="4">
    <source>
        <dbReference type="Proteomes" id="UP000182312"/>
    </source>
</evidence>
<dbReference type="Proteomes" id="UP000029846">
    <property type="component" value="Unassembled WGS sequence"/>
</dbReference>
<dbReference type="AlphaFoldDB" id="A0A099F822"/>
<sequence>MFRLGAHLQVYLHGDPIDFRAGIDSLAVLVQETMALDPFAPAAFAFCNRRRDRMKVLFFDRSGFVPVLKRLTEDKFRWPHRQEAIVRLATEQLHWILDGIDINAMIRHPVRQYQVAG</sequence>
<evidence type="ECO:0000313" key="1">
    <source>
        <dbReference type="EMBL" id="KGJ06267.1"/>
    </source>
</evidence>
<dbReference type="EMBL" id="FOJO01000004">
    <property type="protein sequence ID" value="SFA45322.1"/>
    <property type="molecule type" value="Genomic_DNA"/>
</dbReference>
<evidence type="ECO:0000313" key="2">
    <source>
        <dbReference type="EMBL" id="SFA45322.1"/>
    </source>
</evidence>
<reference evidence="1 3" key="1">
    <citation type="submission" date="2014-09" db="EMBL/GenBank/DDBJ databases">
        <authorList>
            <person name="McGinnis J.M."/>
            <person name="Wolfgang W.J."/>
        </authorList>
    </citation>
    <scope>NUCLEOTIDE SEQUENCE [LARGE SCALE GENOMIC DNA]</scope>
    <source>
        <strain evidence="1 3">JCM 14014</strain>
    </source>
</reference>
<evidence type="ECO:0000313" key="3">
    <source>
        <dbReference type="Proteomes" id="UP000029846"/>
    </source>
</evidence>
<dbReference type="Pfam" id="PF05717">
    <property type="entry name" value="TnpB_IS66"/>
    <property type="match status" value="1"/>
</dbReference>
<proteinExistence type="predicted"/>
<protein>
    <submittedName>
        <fullName evidence="2">IS66 Orf2 like protein</fullName>
    </submittedName>
    <submittedName>
        <fullName evidence="1">Transposase</fullName>
    </submittedName>
</protein>